<evidence type="ECO:0000256" key="5">
    <source>
        <dbReference type="ARBA" id="ARBA00022824"/>
    </source>
</evidence>
<evidence type="ECO:0000256" key="8">
    <source>
        <dbReference type="SAM" id="MobiDB-lite"/>
    </source>
</evidence>
<feature type="compositionally biased region" description="Basic and acidic residues" evidence="8">
    <location>
        <begin position="234"/>
        <end position="243"/>
    </location>
</feature>
<evidence type="ECO:0000259" key="10">
    <source>
        <dbReference type="PROSITE" id="PS50866"/>
    </source>
</evidence>
<keyword evidence="6" id="KW-1133">Transmembrane helix</keyword>
<feature type="signal peptide" evidence="9">
    <location>
        <begin position="1"/>
        <end position="29"/>
    </location>
</feature>
<protein>
    <submittedName>
        <fullName evidence="11">DEAD-box helicase 56</fullName>
    </submittedName>
</protein>
<dbReference type="GO" id="GO:0003676">
    <property type="term" value="F:nucleic acid binding"/>
    <property type="evidence" value="ECO:0007669"/>
    <property type="project" value="InterPro"/>
</dbReference>
<comment type="similarity">
    <text evidence="2">Belongs to the EMP24/GP25L family.</text>
</comment>
<keyword evidence="3" id="KW-0812">Transmembrane</keyword>
<keyword evidence="4 9" id="KW-0732">Signal</keyword>
<dbReference type="SUPFAM" id="SSF52540">
    <property type="entry name" value="P-loop containing nucleoside triphosphate hydrolases"/>
    <property type="match status" value="1"/>
</dbReference>
<dbReference type="Ensembl" id="ENSOANT00000063678.1">
    <property type="protein sequence ID" value="ENSOANP00000044659.1"/>
    <property type="gene ID" value="ENSOANG00000006320.3"/>
</dbReference>
<gene>
    <name evidence="11" type="primary">DDX56</name>
</gene>
<reference evidence="11 12" key="1">
    <citation type="journal article" date="2008" name="Nature">
        <title>Genome analysis of the platypus reveals unique signatures of evolution.</title>
        <authorList>
            <person name="Warren W.C."/>
            <person name="Hillier L.W."/>
            <person name="Marshall Graves J.A."/>
            <person name="Birney E."/>
            <person name="Ponting C.P."/>
            <person name="Grutzner F."/>
            <person name="Belov K."/>
            <person name="Miller W."/>
            <person name="Clarke L."/>
            <person name="Chinwalla A.T."/>
            <person name="Yang S.P."/>
            <person name="Heger A."/>
            <person name="Locke D.P."/>
            <person name="Miethke P."/>
            <person name="Waters P.D."/>
            <person name="Veyrunes F."/>
            <person name="Fulton L."/>
            <person name="Fulton B."/>
            <person name="Graves T."/>
            <person name="Wallis J."/>
            <person name="Puente X.S."/>
            <person name="Lopez-Otin C."/>
            <person name="Ordonez G.R."/>
            <person name="Eichler E.E."/>
            <person name="Chen L."/>
            <person name="Cheng Z."/>
            <person name="Deakin J.E."/>
            <person name="Alsop A."/>
            <person name="Thompson K."/>
            <person name="Kirby P."/>
            <person name="Papenfuss A.T."/>
            <person name="Wakefield M.J."/>
            <person name="Olender T."/>
            <person name="Lancet D."/>
            <person name="Huttley G.A."/>
            <person name="Smit A.F."/>
            <person name="Pask A."/>
            <person name="Temple-Smith P."/>
            <person name="Batzer M.A."/>
            <person name="Walker J.A."/>
            <person name="Konkel M.K."/>
            <person name="Harris R.S."/>
            <person name="Whittington C.M."/>
            <person name="Wong E.S."/>
            <person name="Gemmell N.J."/>
            <person name="Buschiazzo E."/>
            <person name="Vargas Jentzsch I.M."/>
            <person name="Merkel A."/>
            <person name="Schmitz J."/>
            <person name="Zemann A."/>
            <person name="Churakov G."/>
            <person name="Kriegs J.O."/>
            <person name="Brosius J."/>
            <person name="Murchison E.P."/>
            <person name="Sachidanandam R."/>
            <person name="Smith C."/>
            <person name="Hannon G.J."/>
            <person name="Tsend-Ayush E."/>
            <person name="McMillan D."/>
            <person name="Attenborough R."/>
            <person name="Rens W."/>
            <person name="Ferguson-Smith M."/>
            <person name="Lefevre C.M."/>
            <person name="Sharp J.A."/>
            <person name="Nicholas K.R."/>
            <person name="Ray D.A."/>
            <person name="Kube M."/>
            <person name="Reinhardt R."/>
            <person name="Pringle T.H."/>
            <person name="Taylor J."/>
            <person name="Jones R.C."/>
            <person name="Nixon B."/>
            <person name="Dacheux J.L."/>
            <person name="Niwa H."/>
            <person name="Sekita Y."/>
            <person name="Huang X."/>
            <person name="Stark A."/>
            <person name="Kheradpour P."/>
            <person name="Kellis M."/>
            <person name="Flicek P."/>
            <person name="Chen Y."/>
            <person name="Webber C."/>
            <person name="Hardison R."/>
            <person name="Nelson J."/>
            <person name="Hallsworth-Pepin K."/>
            <person name="Delehaunty K."/>
            <person name="Markovic C."/>
            <person name="Minx P."/>
            <person name="Feng Y."/>
            <person name="Kremitzki C."/>
            <person name="Mitreva M."/>
            <person name="Glasscock J."/>
            <person name="Wylie T."/>
            <person name="Wohldmann P."/>
            <person name="Thiru P."/>
            <person name="Nhan M.N."/>
            <person name="Pohl C.S."/>
            <person name="Smith S.M."/>
            <person name="Hou S."/>
            <person name="Nefedov M."/>
            <person name="de Jong P.J."/>
            <person name="Renfree M.B."/>
            <person name="Mardis E.R."/>
            <person name="Wilson R.K."/>
        </authorList>
    </citation>
    <scope>NUCLEOTIDE SEQUENCE [LARGE SCALE GENOMIC DNA]</scope>
    <source>
        <strain evidence="11 12">Glennie</strain>
    </source>
</reference>
<dbReference type="Pfam" id="PF00270">
    <property type="entry name" value="DEAD"/>
    <property type="match status" value="1"/>
</dbReference>
<feature type="compositionally biased region" description="Basic residues" evidence="8">
    <location>
        <begin position="309"/>
        <end position="318"/>
    </location>
</feature>
<dbReference type="PROSITE" id="PS50866">
    <property type="entry name" value="GOLD"/>
    <property type="match status" value="1"/>
</dbReference>
<keyword evidence="5" id="KW-0256">Endoplasmic reticulum</keyword>
<name>A0A6I8NTQ4_ORNAN</name>
<evidence type="ECO:0000256" key="4">
    <source>
        <dbReference type="ARBA" id="ARBA00022729"/>
    </source>
</evidence>
<evidence type="ECO:0000256" key="6">
    <source>
        <dbReference type="ARBA" id="ARBA00022989"/>
    </source>
</evidence>
<feature type="region of interest" description="Disordered" evidence="8">
    <location>
        <begin position="234"/>
        <end position="343"/>
    </location>
</feature>
<dbReference type="SMART" id="SM01190">
    <property type="entry name" value="EMP24_GP25L"/>
    <property type="match status" value="1"/>
</dbReference>
<feature type="compositionally biased region" description="Basic and acidic residues" evidence="8">
    <location>
        <begin position="331"/>
        <end position="343"/>
    </location>
</feature>
<feature type="domain" description="GOLD" evidence="10">
    <location>
        <begin position="41"/>
        <end position="139"/>
    </location>
</feature>
<reference evidence="11" key="3">
    <citation type="submission" date="2025-09" db="UniProtKB">
        <authorList>
            <consortium name="Ensembl"/>
        </authorList>
    </citation>
    <scope>IDENTIFICATION</scope>
    <source>
        <strain evidence="11">Glennie</strain>
    </source>
</reference>
<dbReference type="GeneTree" id="ENSGT00550000074946"/>
<evidence type="ECO:0000256" key="2">
    <source>
        <dbReference type="ARBA" id="ARBA00007104"/>
    </source>
</evidence>
<evidence type="ECO:0000256" key="1">
    <source>
        <dbReference type="ARBA" id="ARBA00004115"/>
    </source>
</evidence>
<accession>A0A6I8NTQ4</accession>
<reference evidence="11" key="2">
    <citation type="submission" date="2025-08" db="UniProtKB">
        <authorList>
            <consortium name="Ensembl"/>
        </authorList>
    </citation>
    <scope>IDENTIFICATION</scope>
    <source>
        <strain evidence="11">Glennie</strain>
    </source>
</reference>
<dbReference type="InterPro" id="IPR015720">
    <property type="entry name" value="Emp24-like"/>
</dbReference>
<dbReference type="Pfam" id="PF01105">
    <property type="entry name" value="EMP24_GP25L"/>
    <property type="match status" value="1"/>
</dbReference>
<feature type="compositionally biased region" description="Low complexity" evidence="8">
    <location>
        <begin position="279"/>
        <end position="302"/>
    </location>
</feature>
<keyword evidence="7" id="KW-0472">Membrane</keyword>
<keyword evidence="12" id="KW-1185">Reference proteome</keyword>
<dbReference type="InterPro" id="IPR027417">
    <property type="entry name" value="P-loop_NTPase"/>
</dbReference>
<sequence length="343" mass="37221">MAGGGGGARRLRAMWRSALLLSALCAASAQGLYFHIGETEKRCFIEEIPDETMVIGNYRTQLWDKQSEAFLPSTPGLGMHVEVKDPDGKVVLSRQYGSEGRFTFTSHTPGEHQICLHSNSTRMTIFAGGKLRVHLDIQVGEHTNNYPEIAAKDKLTELQLRARQLLDQVEQIQKEQNYQRAITDLGWSRPTLIQEKAIPLALEGKDLLARARTGSGKTAAYAVPLLQHLLHRKEVGGREETRRGGRVRRCRGSPVGPARPPPRPLPVSADGARGGAGRAGARSGAHQGAGPAGPDYDPAAGGLLCPRRAGGRRVRRRGLRDPEVGAGSAGEGRREGRTRGHPR</sequence>
<dbReference type="GO" id="GO:0005789">
    <property type="term" value="C:endoplasmic reticulum membrane"/>
    <property type="evidence" value="ECO:0007669"/>
    <property type="project" value="UniProtKB-SubCell"/>
</dbReference>
<dbReference type="PANTHER" id="PTHR22811">
    <property type="entry name" value="TRANSMEMBRANE EMP24 DOMAIN-CONTAINING PROTEIN"/>
    <property type="match status" value="1"/>
</dbReference>
<evidence type="ECO:0000256" key="9">
    <source>
        <dbReference type="SAM" id="SignalP"/>
    </source>
</evidence>
<comment type="subcellular location">
    <subcellularLocation>
        <location evidence="1">Endoplasmic reticulum membrane</location>
        <topology evidence="1">Single-pass type I membrane protein</topology>
    </subcellularLocation>
</comment>
<dbReference type="InterPro" id="IPR009038">
    <property type="entry name" value="GOLD_dom"/>
</dbReference>
<dbReference type="Bgee" id="ENSOANG00000006320">
    <property type="expression patterns" value="Expressed in endometrium and 7 other cell types or tissues"/>
</dbReference>
<organism evidence="11 12">
    <name type="scientific">Ornithorhynchus anatinus</name>
    <name type="common">Duckbill platypus</name>
    <dbReference type="NCBI Taxonomy" id="9258"/>
    <lineage>
        <taxon>Eukaryota</taxon>
        <taxon>Metazoa</taxon>
        <taxon>Chordata</taxon>
        <taxon>Craniata</taxon>
        <taxon>Vertebrata</taxon>
        <taxon>Euteleostomi</taxon>
        <taxon>Mammalia</taxon>
        <taxon>Monotremata</taxon>
        <taxon>Ornithorhynchidae</taxon>
        <taxon>Ornithorhynchus</taxon>
    </lineage>
</organism>
<evidence type="ECO:0000256" key="3">
    <source>
        <dbReference type="ARBA" id="ARBA00022692"/>
    </source>
</evidence>
<evidence type="ECO:0000313" key="12">
    <source>
        <dbReference type="Proteomes" id="UP000002279"/>
    </source>
</evidence>
<dbReference type="InterPro" id="IPR011545">
    <property type="entry name" value="DEAD/DEAH_box_helicase_dom"/>
</dbReference>
<dbReference type="Proteomes" id="UP000002279">
    <property type="component" value="Chromosome 11"/>
</dbReference>
<feature type="chain" id="PRO_5026037248" evidence="9">
    <location>
        <begin position="30"/>
        <end position="343"/>
    </location>
</feature>
<evidence type="ECO:0000313" key="11">
    <source>
        <dbReference type="Ensembl" id="ENSOANP00000044659.1"/>
    </source>
</evidence>
<evidence type="ECO:0000256" key="7">
    <source>
        <dbReference type="ARBA" id="ARBA00023136"/>
    </source>
</evidence>
<dbReference type="Gene3D" id="3.40.50.300">
    <property type="entry name" value="P-loop containing nucleotide triphosphate hydrolases"/>
    <property type="match status" value="1"/>
</dbReference>
<dbReference type="AlphaFoldDB" id="A0A6I8NTQ4"/>
<proteinExistence type="inferred from homology"/>
<dbReference type="GO" id="GO:0005524">
    <property type="term" value="F:ATP binding"/>
    <property type="evidence" value="ECO:0007669"/>
    <property type="project" value="InterPro"/>
</dbReference>